<dbReference type="Proteomes" id="UP000182332">
    <property type="component" value="Unassembled WGS sequence"/>
</dbReference>
<gene>
    <name evidence="1" type="ORF">SAMN05216197_106138</name>
</gene>
<accession>A0A1I0BUJ0</accession>
<organism evidence="1 2">
    <name type="scientific">Pseudomonas graminis</name>
    <dbReference type="NCBI Taxonomy" id="158627"/>
    <lineage>
        <taxon>Bacteria</taxon>
        <taxon>Pseudomonadati</taxon>
        <taxon>Pseudomonadota</taxon>
        <taxon>Gammaproteobacteria</taxon>
        <taxon>Pseudomonadales</taxon>
        <taxon>Pseudomonadaceae</taxon>
        <taxon>Pseudomonas</taxon>
    </lineage>
</organism>
<name>A0A1I0BUJ0_9PSED</name>
<dbReference type="EMBL" id="FOHW01000006">
    <property type="protein sequence ID" value="SET10057.1"/>
    <property type="molecule type" value="Genomic_DNA"/>
</dbReference>
<evidence type="ECO:0000313" key="2">
    <source>
        <dbReference type="Proteomes" id="UP000182332"/>
    </source>
</evidence>
<sequence length="96" mass="10868">MRFGEFVNLLALVKVVHRIYGSIETYVIFAKIDGVLSLLGLQISIPVILMITAKYIDKADFVGWAFFNEKCQLIVFYPSCLVKAQKKGVVELITRL</sequence>
<proteinExistence type="predicted"/>
<dbReference type="RefSeq" id="WP_074886580.1">
    <property type="nucleotide sequence ID" value="NZ_FOHW01000006.1"/>
</dbReference>
<reference evidence="1 2" key="1">
    <citation type="submission" date="2016-10" db="EMBL/GenBank/DDBJ databases">
        <authorList>
            <person name="de Groot N.N."/>
        </authorList>
    </citation>
    <scope>NUCLEOTIDE SEQUENCE [LARGE SCALE GENOMIC DNA]</scope>
    <source>
        <strain evidence="1 2">DSM 11363</strain>
    </source>
</reference>
<protein>
    <submittedName>
        <fullName evidence="1">Uncharacterized protein</fullName>
    </submittedName>
</protein>
<evidence type="ECO:0000313" key="1">
    <source>
        <dbReference type="EMBL" id="SET10057.1"/>
    </source>
</evidence>
<dbReference type="AlphaFoldDB" id="A0A1I0BUJ0"/>